<proteinExistence type="predicted"/>
<comment type="caution">
    <text evidence="1">The sequence shown here is derived from an EMBL/GenBank/DDBJ whole genome shotgun (WGS) entry which is preliminary data.</text>
</comment>
<name>A0ACC5RE77_9HYPH</name>
<keyword evidence="1" id="KW-0436">Ligase</keyword>
<dbReference type="Proteomes" id="UP000616151">
    <property type="component" value="Unassembled WGS sequence"/>
</dbReference>
<sequence>MTNLSGRSVLLIIGGGIAAYKSLELIRLLKQRQAKVTAIMTKAAEQFVTGLSVASLTGEKVYTDLFSLTDEVEMGHIELSRSADLLVVAPASADLMAKMAQGLANDLASTTLLATDKKILIAPAMNVRMWQHPATARNLATLKADDVRVVGPNDGEMACGEYGPGRMAEPVEILAAIQGHFAGGVLPLASGASNRPLTGRKVLITAGPTHEPIDPVRYIANRSSGKQGYALAQAAVALGAETILVSGPVNLPIPPGAQMMPIETAAEMLKLVEAELPVDIAIFAAAVADWRVATAADQKIKKGTNGLPELKLAENPDILKTVATAKSKRPKLVVGFAAETQNVIDNAKAKLAKKGCDLIVANDVSADSGVMGGNRNRVHLVSADGVESWPELDKSEVARRLMEDFARRIGALT</sequence>
<keyword evidence="1" id="KW-0456">Lyase</keyword>
<accession>A0ACC5RE77</accession>
<evidence type="ECO:0000313" key="1">
    <source>
        <dbReference type="EMBL" id="MBK1871001.1"/>
    </source>
</evidence>
<keyword evidence="2" id="KW-1185">Reference proteome</keyword>
<gene>
    <name evidence="1" type="primary">coaBC</name>
    <name evidence="1" type="ORF">JHL16_31840</name>
</gene>
<reference evidence="1" key="1">
    <citation type="submission" date="2021-01" db="EMBL/GenBank/DDBJ databases">
        <authorList>
            <person name="Sun Q."/>
        </authorList>
    </citation>
    <scope>NUCLEOTIDE SEQUENCE</scope>
    <source>
        <strain evidence="1">YIM B02566</strain>
    </source>
</reference>
<organism evidence="1 2">
    <name type="scientific">Taklimakanibacter albus</name>
    <dbReference type="NCBI Taxonomy" id="2800327"/>
    <lineage>
        <taxon>Bacteria</taxon>
        <taxon>Pseudomonadati</taxon>
        <taxon>Pseudomonadota</taxon>
        <taxon>Alphaproteobacteria</taxon>
        <taxon>Hyphomicrobiales</taxon>
        <taxon>Aestuariivirgaceae</taxon>
        <taxon>Taklimakanibacter</taxon>
    </lineage>
</organism>
<dbReference type="EC" id="6.3.2.5" evidence="1"/>
<dbReference type="EMBL" id="JAENHL010000008">
    <property type="protein sequence ID" value="MBK1871001.1"/>
    <property type="molecule type" value="Genomic_DNA"/>
</dbReference>
<evidence type="ECO:0000313" key="2">
    <source>
        <dbReference type="Proteomes" id="UP000616151"/>
    </source>
</evidence>
<dbReference type="EC" id="4.1.1.36" evidence="1"/>
<protein>
    <submittedName>
        <fullName evidence="1">Bifunctional phosphopantothenoylcysteine decarboxylase/phosphopantothenate--cysteine ligase CoaBC</fullName>
        <ecNumber evidence="1">4.1.1.36</ecNumber>
        <ecNumber evidence="1">6.3.2.5</ecNumber>
    </submittedName>
</protein>